<feature type="domain" description="AMP-dependent synthetase/ligase" evidence="1">
    <location>
        <begin position="34"/>
        <end position="427"/>
    </location>
</feature>
<dbReference type="Gene3D" id="3.30.300.30">
    <property type="match status" value="1"/>
</dbReference>
<evidence type="ECO:0000313" key="3">
    <source>
        <dbReference type="EMBL" id="NGY03349.1"/>
    </source>
</evidence>
<evidence type="ECO:0000259" key="2">
    <source>
        <dbReference type="Pfam" id="PF13193"/>
    </source>
</evidence>
<dbReference type="Gene3D" id="3.40.50.12780">
    <property type="entry name" value="N-terminal domain of ligase-like"/>
    <property type="match status" value="1"/>
</dbReference>
<dbReference type="InterPro" id="IPR042099">
    <property type="entry name" value="ANL_N_sf"/>
</dbReference>
<dbReference type="EMBL" id="JAAMOW010000001">
    <property type="protein sequence ID" value="NGY03349.1"/>
    <property type="molecule type" value="Genomic_DNA"/>
</dbReference>
<protein>
    <submittedName>
        <fullName evidence="3">Acyl--CoA ligase</fullName>
    </submittedName>
</protein>
<dbReference type="InterPro" id="IPR000873">
    <property type="entry name" value="AMP-dep_synth/lig_dom"/>
</dbReference>
<evidence type="ECO:0000313" key="4">
    <source>
        <dbReference type="Proteomes" id="UP000472676"/>
    </source>
</evidence>
<dbReference type="InterPro" id="IPR020845">
    <property type="entry name" value="AMP-binding_CS"/>
</dbReference>
<reference evidence="3 4" key="1">
    <citation type="journal article" date="2014" name="Int. J. Syst. Evol. Microbiol.">
        <title>Solimonas terrae sp. nov., isolated from soil.</title>
        <authorList>
            <person name="Kim S.J."/>
            <person name="Moon J.Y."/>
            <person name="Weon H.Y."/>
            <person name="Ahn J.H."/>
            <person name="Chen W.M."/>
            <person name="Kwon S.W."/>
        </authorList>
    </citation>
    <scope>NUCLEOTIDE SEQUENCE [LARGE SCALE GENOMIC DNA]</scope>
    <source>
        <strain evidence="3 4">KIS83-12</strain>
    </source>
</reference>
<comment type="caution">
    <text evidence="3">The sequence shown here is derived from an EMBL/GenBank/DDBJ whole genome shotgun (WGS) entry which is preliminary data.</text>
</comment>
<name>A0A6M2BMM6_9GAMM</name>
<dbReference type="Pfam" id="PF00501">
    <property type="entry name" value="AMP-binding"/>
    <property type="match status" value="1"/>
</dbReference>
<dbReference type="AlphaFoldDB" id="A0A6M2BMM6"/>
<dbReference type="InterPro" id="IPR025110">
    <property type="entry name" value="AMP-bd_C"/>
</dbReference>
<dbReference type="PROSITE" id="PS00455">
    <property type="entry name" value="AMP_BINDING"/>
    <property type="match status" value="1"/>
</dbReference>
<dbReference type="Pfam" id="PF13193">
    <property type="entry name" value="AMP-binding_C"/>
    <property type="match status" value="1"/>
</dbReference>
<dbReference type="GO" id="GO:0016878">
    <property type="term" value="F:acid-thiol ligase activity"/>
    <property type="evidence" value="ECO:0007669"/>
    <property type="project" value="UniProtKB-ARBA"/>
</dbReference>
<accession>A0A6M2BMM6</accession>
<gene>
    <name evidence="3" type="ORF">G7Y85_01080</name>
</gene>
<keyword evidence="3" id="KW-0436">Ligase</keyword>
<feature type="domain" description="AMP-binding enzyme C-terminal" evidence="2">
    <location>
        <begin position="477"/>
        <end position="554"/>
    </location>
</feature>
<dbReference type="PANTHER" id="PTHR43767">
    <property type="entry name" value="LONG-CHAIN-FATTY-ACID--COA LIGASE"/>
    <property type="match status" value="1"/>
</dbReference>
<proteinExistence type="predicted"/>
<dbReference type="SUPFAM" id="SSF56801">
    <property type="entry name" value="Acetyl-CoA synthetase-like"/>
    <property type="match status" value="1"/>
</dbReference>
<keyword evidence="4" id="KW-1185">Reference proteome</keyword>
<dbReference type="InterPro" id="IPR045851">
    <property type="entry name" value="AMP-bd_C_sf"/>
</dbReference>
<dbReference type="InterPro" id="IPR050237">
    <property type="entry name" value="ATP-dep_AMP-bd_enzyme"/>
</dbReference>
<dbReference type="RefSeq" id="WP_166250766.1">
    <property type="nucleotide sequence ID" value="NZ_JAAMOW010000001.1"/>
</dbReference>
<dbReference type="Proteomes" id="UP000472676">
    <property type="component" value="Unassembled WGS sequence"/>
</dbReference>
<dbReference type="CDD" id="cd04433">
    <property type="entry name" value="AFD_class_I"/>
    <property type="match status" value="1"/>
</dbReference>
<organism evidence="3 4">
    <name type="scientific">Solimonas terrae</name>
    <dbReference type="NCBI Taxonomy" id="1396819"/>
    <lineage>
        <taxon>Bacteria</taxon>
        <taxon>Pseudomonadati</taxon>
        <taxon>Pseudomonadota</taxon>
        <taxon>Gammaproteobacteria</taxon>
        <taxon>Nevskiales</taxon>
        <taxon>Nevskiaceae</taxon>
        <taxon>Solimonas</taxon>
    </lineage>
</organism>
<sequence>MDTSSVSQSVSVVHGMPLADEPGMGPLTIPAYLREVTSRHGEREALVMHSEHGVERWSYRMLWDRSIEVARALVACGIGKDSRVGILMANRPEYLSAVFGTALAGGVSVALSTFSTPAELEYLLGVSGVSIVLFDGLVLKKDFGAMLADLEPQIRTAAPGCLRSAKFPYLQRLVRLASVADARDAVRADAVSFEAWETFLAHGVDVDAAVVEARAAAVAPSDAGGLFFSSGTTSLPKGILHAQQAFAIQWWRWPRVMSVEGAVRSWTGNGFFWSANITMIVGVALSTGGAVVLQPTFEPEMALTLMERERVTFLSGRPHQWARLQEAENWSRVDLSSLRYITNSALMLTHPTVKTDWRLPMSFGTTETMTINTSYSADTSPEQYAGSAGVPLPGNTLKIVDPQTGAVVPRGARGEICVKGPTLMLGYIGKGVEAVFDGEGYYCTGDGGYVDEVGRLYWEGRLTEIIKTGGANVSPLEIDAVLSTYPGVRRTQTVGVPHDTLGEIVVGCVVPQDGASLDVEQIRAFLKERLASFKVPRRILFFDEQELAITGSGKLKSDALRQLAGARLGVSAPAVIDSTSTLDQRANH</sequence>
<evidence type="ECO:0000259" key="1">
    <source>
        <dbReference type="Pfam" id="PF00501"/>
    </source>
</evidence>
<dbReference type="PANTHER" id="PTHR43767:SF1">
    <property type="entry name" value="NONRIBOSOMAL PEPTIDE SYNTHASE PES1 (EUROFUNG)-RELATED"/>
    <property type="match status" value="1"/>
</dbReference>